<dbReference type="EMBL" id="NFZS01000001">
    <property type="protein sequence ID" value="RAO77443.1"/>
    <property type="molecule type" value="Genomic_DNA"/>
</dbReference>
<sequence length="117" mass="13082">MKCGVIRSDGRLIVSTAWRADRAWSRLRGLLGREPLRADRGEALWLVPCGSVHTIGMGYPLDLVFLDRQGGVIDCHEHVGPWRVRGARGAHQTIEFASGALRRLKPRLGDAWTWELA</sequence>
<proteinExistence type="predicted"/>
<comment type="caution">
    <text evidence="1">The sequence shown here is derived from an EMBL/GenBank/DDBJ whole genome shotgun (WGS) entry which is preliminary data.</text>
</comment>
<keyword evidence="2" id="KW-1185">Reference proteome</keyword>
<dbReference type="InterPro" id="IPR003795">
    <property type="entry name" value="DUF192"/>
</dbReference>
<protein>
    <recommendedName>
        <fullName evidence="3">DUF192 domain-containing protein</fullName>
    </recommendedName>
</protein>
<evidence type="ECO:0000313" key="1">
    <source>
        <dbReference type="EMBL" id="RAO77443.1"/>
    </source>
</evidence>
<dbReference type="Gene3D" id="2.60.120.1140">
    <property type="entry name" value="Protein of unknown function DUF192"/>
    <property type="match status" value="1"/>
</dbReference>
<dbReference type="Proteomes" id="UP000248926">
    <property type="component" value="Unassembled WGS sequence"/>
</dbReference>
<evidence type="ECO:0008006" key="3">
    <source>
        <dbReference type="Google" id="ProtNLM"/>
    </source>
</evidence>
<name>A0A328P7Y6_9GAMM</name>
<accession>A0A328P7Y6</accession>
<dbReference type="OrthoDB" id="9813379at2"/>
<dbReference type="RefSeq" id="WP_111981470.1">
    <property type="nucleotide sequence ID" value="NZ_NFZS01000001.1"/>
</dbReference>
<reference evidence="1 2" key="1">
    <citation type="journal article" date="2018" name="Genet. Mol. Biol.">
        <title>The genome sequence of Dyella jiangningensis FCAV SCS01 from a lignocellulose-decomposing microbial consortium metagenome reveals potential for biotechnological applications.</title>
        <authorList>
            <person name="Desiderato J.G."/>
            <person name="Alvarenga D.O."/>
            <person name="Constancio M.T.L."/>
            <person name="Alves L.M.C."/>
            <person name="Varani A.M."/>
        </authorList>
    </citation>
    <scope>NUCLEOTIDE SEQUENCE [LARGE SCALE GENOMIC DNA]</scope>
    <source>
        <strain evidence="1 2">FCAV SCS01</strain>
    </source>
</reference>
<dbReference type="AlphaFoldDB" id="A0A328P7Y6"/>
<dbReference type="InterPro" id="IPR038695">
    <property type="entry name" value="Saro_0823-like_sf"/>
</dbReference>
<gene>
    <name evidence="1" type="ORF">CA260_06080</name>
</gene>
<organism evidence="1 2">
    <name type="scientific">Dyella jiangningensis</name>
    <dbReference type="NCBI Taxonomy" id="1379159"/>
    <lineage>
        <taxon>Bacteria</taxon>
        <taxon>Pseudomonadati</taxon>
        <taxon>Pseudomonadota</taxon>
        <taxon>Gammaproteobacteria</taxon>
        <taxon>Lysobacterales</taxon>
        <taxon>Rhodanobacteraceae</taxon>
        <taxon>Dyella</taxon>
    </lineage>
</organism>
<evidence type="ECO:0000313" key="2">
    <source>
        <dbReference type="Proteomes" id="UP000248926"/>
    </source>
</evidence>
<dbReference type="Pfam" id="PF02643">
    <property type="entry name" value="DUF192"/>
    <property type="match status" value="1"/>
</dbReference>